<protein>
    <submittedName>
        <fullName evidence="3">Uncharacterized protein</fullName>
    </submittedName>
</protein>
<keyword evidence="2" id="KW-1133">Transmembrane helix</keyword>
<feature type="compositionally biased region" description="Low complexity" evidence="1">
    <location>
        <begin position="237"/>
        <end position="253"/>
    </location>
</feature>
<feature type="compositionally biased region" description="Basic residues" evidence="1">
    <location>
        <begin position="221"/>
        <end position="236"/>
    </location>
</feature>
<name>A0A4U7AQW0_9PEZI</name>
<keyword evidence="2" id="KW-0472">Membrane</keyword>
<proteinExistence type="predicted"/>
<keyword evidence="2" id="KW-0812">Transmembrane</keyword>
<accession>A0A4U7AQW0</accession>
<feature type="region of interest" description="Disordered" evidence="1">
    <location>
        <begin position="221"/>
        <end position="366"/>
    </location>
</feature>
<feature type="transmembrane region" description="Helical" evidence="2">
    <location>
        <begin position="150"/>
        <end position="170"/>
    </location>
</feature>
<dbReference type="EMBL" id="PTQR01000087">
    <property type="protein sequence ID" value="TKX20618.1"/>
    <property type="molecule type" value="Genomic_DNA"/>
</dbReference>
<organism evidence="3 4">
    <name type="scientific">Elsinoe australis</name>
    <dbReference type="NCBI Taxonomy" id="40998"/>
    <lineage>
        <taxon>Eukaryota</taxon>
        <taxon>Fungi</taxon>
        <taxon>Dikarya</taxon>
        <taxon>Ascomycota</taxon>
        <taxon>Pezizomycotina</taxon>
        <taxon>Dothideomycetes</taxon>
        <taxon>Dothideomycetidae</taxon>
        <taxon>Myriangiales</taxon>
        <taxon>Elsinoaceae</taxon>
        <taxon>Elsinoe</taxon>
    </lineage>
</organism>
<sequence length="491" mass="54092">MSAPNLESTASPLPDSSALEAGLIPDARLPGNGHVQDDVRNLLLEVPLSGRVVYTDVCRSPDVIRTFNDDFKCRSIFEEYATADDRIASPNLEGRYAPSLLEYYARSPRVDLETGMVLFPQIQKKQDKIPTIAYRRRSKRRRCAERDARSQVLTCVALTCFLSALVAAYISQAIPPRTLHPALHTVFIISIIASTILLAFYTARLTKRTTTVPRHLWAVRHRHRRPRHRHNPRRRWPSTPSACSSAASITPAAGLRTPTPLRPSPKAVKTPADVLPTPPAARTARSSSHHSTYLGEFYVQDMKPLSSPTSPERPSQYSPMRPSPRPPPLFSNLESVPEMAQLPSHSPPLATATADKVSPLSPPTTASVITPRADSFILPATTFTPLPRNISAAGVHNTTEAVPRPATPVPRDATMLSPTMPFDDDEELEQGSIMISAPPPAYGRWRGSVRVDPNLLSWRHLSLADVEGRGLPGYDDDAEEIGVVEIRVEER</sequence>
<gene>
    <name evidence="3" type="ORF">C1H76_7206</name>
</gene>
<feature type="transmembrane region" description="Helical" evidence="2">
    <location>
        <begin position="182"/>
        <end position="201"/>
    </location>
</feature>
<comment type="caution">
    <text evidence="3">The sequence shown here is derived from an EMBL/GenBank/DDBJ whole genome shotgun (WGS) entry which is preliminary data.</text>
</comment>
<evidence type="ECO:0000256" key="1">
    <source>
        <dbReference type="SAM" id="MobiDB-lite"/>
    </source>
</evidence>
<evidence type="ECO:0000313" key="3">
    <source>
        <dbReference type="EMBL" id="TKX20618.1"/>
    </source>
</evidence>
<evidence type="ECO:0000313" key="4">
    <source>
        <dbReference type="Proteomes" id="UP000308133"/>
    </source>
</evidence>
<feature type="compositionally biased region" description="Low complexity" evidence="1">
    <location>
        <begin position="280"/>
        <end position="292"/>
    </location>
</feature>
<reference evidence="3 4" key="1">
    <citation type="submission" date="2018-02" db="EMBL/GenBank/DDBJ databases">
        <title>Draft genome sequences of Elsinoe sp., causing black scab on jojoba.</title>
        <authorList>
            <person name="Stodart B."/>
            <person name="Jeffress S."/>
            <person name="Ash G."/>
            <person name="Arun Chinnappa K."/>
        </authorList>
    </citation>
    <scope>NUCLEOTIDE SEQUENCE [LARGE SCALE GENOMIC DNA]</scope>
    <source>
        <strain evidence="3 4">Hillstone_2</strain>
    </source>
</reference>
<dbReference type="Proteomes" id="UP000308133">
    <property type="component" value="Unassembled WGS sequence"/>
</dbReference>
<evidence type="ECO:0000256" key="2">
    <source>
        <dbReference type="SAM" id="Phobius"/>
    </source>
</evidence>
<dbReference type="AlphaFoldDB" id="A0A4U7AQW0"/>